<name>A0A372IMP0_9BACT</name>
<sequence>MQVRNRQSASGILISGRLHTIFTVNSRENNLLPILPELAKGSGSPFVGQAVQESAYDAKNTFCSFLGMSYLNGQCSRMSDSPEKKPSGNPRAHAHLPSLENDILSGLFLFEFVLYSVAGQRSISTCSVSDTQYLFGKRQIGKSALHISMVKHDPGSN</sequence>
<proteinExistence type="predicted"/>
<organism evidence="1 2">
    <name type="scientific">Paracidobacterium acidisoli</name>
    <dbReference type="NCBI Taxonomy" id="2303751"/>
    <lineage>
        <taxon>Bacteria</taxon>
        <taxon>Pseudomonadati</taxon>
        <taxon>Acidobacteriota</taxon>
        <taxon>Terriglobia</taxon>
        <taxon>Terriglobales</taxon>
        <taxon>Acidobacteriaceae</taxon>
        <taxon>Paracidobacterium</taxon>
    </lineage>
</organism>
<evidence type="ECO:0000313" key="2">
    <source>
        <dbReference type="Proteomes" id="UP000264702"/>
    </source>
</evidence>
<comment type="caution">
    <text evidence="1">The sequence shown here is derived from an EMBL/GenBank/DDBJ whole genome shotgun (WGS) entry which is preliminary data.</text>
</comment>
<dbReference type="Proteomes" id="UP000264702">
    <property type="component" value="Unassembled WGS sequence"/>
</dbReference>
<protein>
    <submittedName>
        <fullName evidence="1">Uncharacterized protein</fullName>
    </submittedName>
</protein>
<gene>
    <name evidence="1" type="ORF">D0Y96_12560</name>
</gene>
<keyword evidence="2" id="KW-1185">Reference proteome</keyword>
<evidence type="ECO:0000313" key="1">
    <source>
        <dbReference type="EMBL" id="RFU16230.1"/>
    </source>
</evidence>
<accession>A0A372IMP0</accession>
<reference evidence="1 2" key="1">
    <citation type="submission" date="2018-08" db="EMBL/GenBank/DDBJ databases">
        <title>Acidipila sp. 4G-K13, an acidobacterium isolated from forest soil.</title>
        <authorList>
            <person name="Gao Z.-H."/>
            <person name="Qiu L.-H."/>
        </authorList>
    </citation>
    <scope>NUCLEOTIDE SEQUENCE [LARGE SCALE GENOMIC DNA]</scope>
    <source>
        <strain evidence="1 2">4G-K13</strain>
    </source>
</reference>
<dbReference type="EMBL" id="QVQT01000004">
    <property type="protein sequence ID" value="RFU16230.1"/>
    <property type="molecule type" value="Genomic_DNA"/>
</dbReference>
<dbReference type="AlphaFoldDB" id="A0A372IMP0"/>